<reference evidence="7" key="1">
    <citation type="submission" date="2022-03" db="EMBL/GenBank/DDBJ databases">
        <authorList>
            <person name="Alioto T."/>
            <person name="Alioto T."/>
            <person name="Gomez Garrido J."/>
        </authorList>
    </citation>
    <scope>NUCLEOTIDE SEQUENCE</scope>
</reference>
<feature type="transmembrane region" description="Helical" evidence="5">
    <location>
        <begin position="258"/>
        <end position="280"/>
    </location>
</feature>
<dbReference type="InterPro" id="IPR049680">
    <property type="entry name" value="FLVCR1-2_SLC49-like"/>
</dbReference>
<evidence type="ECO:0000256" key="2">
    <source>
        <dbReference type="ARBA" id="ARBA00022692"/>
    </source>
</evidence>
<feature type="transmembrane region" description="Helical" evidence="5">
    <location>
        <begin position="177"/>
        <end position="196"/>
    </location>
</feature>
<evidence type="ECO:0000256" key="5">
    <source>
        <dbReference type="SAM" id="Phobius"/>
    </source>
</evidence>
<dbReference type="CDD" id="cd17399">
    <property type="entry name" value="MFS_MFSD7"/>
    <property type="match status" value="1"/>
</dbReference>
<dbReference type="Proteomes" id="UP001295444">
    <property type="component" value="Chromosome 05"/>
</dbReference>
<dbReference type="InterPro" id="IPR036259">
    <property type="entry name" value="MFS_trans_sf"/>
</dbReference>
<feature type="transmembrane region" description="Helical" evidence="5">
    <location>
        <begin position="352"/>
        <end position="371"/>
    </location>
</feature>
<feature type="transmembrane region" description="Helical" evidence="5">
    <location>
        <begin position="202"/>
        <end position="225"/>
    </location>
</feature>
<keyword evidence="8" id="KW-1185">Reference proteome</keyword>
<dbReference type="InterPro" id="IPR020846">
    <property type="entry name" value="MFS_dom"/>
</dbReference>
<feature type="transmembrane region" description="Helical" evidence="5">
    <location>
        <begin position="137"/>
        <end position="165"/>
    </location>
</feature>
<evidence type="ECO:0000313" key="8">
    <source>
        <dbReference type="Proteomes" id="UP001295444"/>
    </source>
</evidence>
<dbReference type="PROSITE" id="PS50850">
    <property type="entry name" value="MFS"/>
    <property type="match status" value="1"/>
</dbReference>
<dbReference type="Pfam" id="PF07690">
    <property type="entry name" value="MFS_1"/>
    <property type="match status" value="1"/>
</dbReference>
<dbReference type="InterPro" id="IPR011701">
    <property type="entry name" value="MFS"/>
</dbReference>
<feature type="transmembrane region" description="Helical" evidence="5">
    <location>
        <begin position="431"/>
        <end position="453"/>
    </location>
</feature>
<evidence type="ECO:0000256" key="1">
    <source>
        <dbReference type="ARBA" id="ARBA00004141"/>
    </source>
</evidence>
<evidence type="ECO:0000259" key="6">
    <source>
        <dbReference type="PROSITE" id="PS50850"/>
    </source>
</evidence>
<name>A0AAD1S706_PELCU</name>
<dbReference type="GO" id="GO:0022857">
    <property type="term" value="F:transmembrane transporter activity"/>
    <property type="evidence" value="ECO:0007669"/>
    <property type="project" value="InterPro"/>
</dbReference>
<dbReference type="PANTHER" id="PTHR10924:SF6">
    <property type="entry name" value="SOLUTE CARRIER FAMILY 49 MEMBER A3"/>
    <property type="match status" value="1"/>
</dbReference>
<gene>
    <name evidence="7" type="ORF">PECUL_23A004004</name>
</gene>
<feature type="domain" description="Major facilitator superfamily (MFS) profile" evidence="6">
    <location>
        <begin position="38"/>
        <end position="458"/>
    </location>
</feature>
<feature type="transmembrane region" description="Helical" evidence="5">
    <location>
        <begin position="328"/>
        <end position="346"/>
    </location>
</feature>
<proteinExistence type="predicted"/>
<keyword evidence="3 5" id="KW-1133">Transmembrane helix</keyword>
<evidence type="ECO:0000313" key="7">
    <source>
        <dbReference type="EMBL" id="CAH2293519.1"/>
    </source>
</evidence>
<organism evidence="7 8">
    <name type="scientific">Pelobates cultripes</name>
    <name type="common">Western spadefoot toad</name>
    <dbReference type="NCBI Taxonomy" id="61616"/>
    <lineage>
        <taxon>Eukaryota</taxon>
        <taxon>Metazoa</taxon>
        <taxon>Chordata</taxon>
        <taxon>Craniata</taxon>
        <taxon>Vertebrata</taxon>
        <taxon>Euteleostomi</taxon>
        <taxon>Amphibia</taxon>
        <taxon>Batrachia</taxon>
        <taxon>Anura</taxon>
        <taxon>Pelobatoidea</taxon>
        <taxon>Pelobatidae</taxon>
        <taxon>Pelobates</taxon>
    </lineage>
</organism>
<keyword evidence="2 5" id="KW-0812">Transmembrane</keyword>
<protein>
    <submittedName>
        <fullName evidence="7">Solute carrier family 49 member A3</fullName>
    </submittedName>
</protein>
<dbReference type="PANTHER" id="PTHR10924">
    <property type="entry name" value="MAJOR FACILITATOR SUPERFAMILY PROTEIN-RELATED"/>
    <property type="match status" value="1"/>
</dbReference>
<feature type="transmembrane region" description="Helical" evidence="5">
    <location>
        <begin position="79"/>
        <end position="99"/>
    </location>
</feature>
<feature type="transmembrane region" description="Helical" evidence="5">
    <location>
        <begin position="292"/>
        <end position="316"/>
    </location>
</feature>
<feature type="transmembrane region" description="Helical" evidence="5">
    <location>
        <begin position="106"/>
        <end position="131"/>
    </location>
</feature>
<evidence type="ECO:0000256" key="4">
    <source>
        <dbReference type="ARBA" id="ARBA00023136"/>
    </source>
</evidence>
<dbReference type="Gene3D" id="1.20.1250.20">
    <property type="entry name" value="MFS general substrate transporter like domains"/>
    <property type="match status" value="2"/>
</dbReference>
<accession>A0AAD1S706</accession>
<dbReference type="GO" id="GO:0016020">
    <property type="term" value="C:membrane"/>
    <property type="evidence" value="ECO:0007669"/>
    <property type="project" value="UniProtKB-SubCell"/>
</dbReference>
<evidence type="ECO:0000256" key="3">
    <source>
        <dbReference type="ARBA" id="ARBA00022989"/>
    </source>
</evidence>
<keyword evidence="4 5" id="KW-0472">Membrane</keyword>
<sequence length="478" mass="51750">MSGATSDMGDETRHLLDPDSERCLQLRKLVEFKVYKRRWFFLGVVCLLNCSNAMLWISFAPVANFTASFFKTTLDTINWLAVVYVIIAIPFGFGASWLLDTLGLKSAVILSSWLNMVGSFIRSASVIYFLNTRSSNLIYLFIGQCLCAVAQPLVICVPAKLAAVWFPEHQRATANMLAAMSNPIGILLANLISPAVVTEETYIPVLFGIYGIPAVLACVMATAGISEKEPPTPPSASAVNLVPEPFFSGLKQLMTNKAYIILMLSFGSGVGLFTAFSSFLEQILCYKGYSNFFAGLCGALFIFFGFVGALLCGLYVDRTKKFTEVVKICFCLSSLASIAFAVVSSLRDQAVWLGIISLLFGFFGFAAYPIAMELAVECSHPVGEGTSTGLSFISGQIQSLIYMLLLQSLTRTVAASSLSSCGEGQIEISDWSVSTLVMAGLGSLGSCVFVIFFHTDYKRLQLEGKSTDNEEIPGVTSS</sequence>
<dbReference type="EMBL" id="OW240916">
    <property type="protein sequence ID" value="CAH2293519.1"/>
    <property type="molecule type" value="Genomic_DNA"/>
</dbReference>
<dbReference type="AlphaFoldDB" id="A0AAD1S706"/>
<dbReference type="SUPFAM" id="SSF103473">
    <property type="entry name" value="MFS general substrate transporter"/>
    <property type="match status" value="1"/>
</dbReference>
<feature type="transmembrane region" description="Helical" evidence="5">
    <location>
        <begin position="39"/>
        <end position="59"/>
    </location>
</feature>
<comment type="subcellular location">
    <subcellularLocation>
        <location evidence="1">Membrane</location>
        <topology evidence="1">Multi-pass membrane protein</topology>
    </subcellularLocation>
</comment>